<feature type="non-terminal residue" evidence="1">
    <location>
        <position position="24"/>
    </location>
</feature>
<proteinExistence type="predicted"/>
<gene>
    <name evidence="1" type="ORF">Gorai_018612</name>
</gene>
<dbReference type="AlphaFoldDB" id="A0A7J8PLA9"/>
<accession>A0A7J8PLA9</accession>
<comment type="caution">
    <text evidence="1">The sequence shown here is derived from an EMBL/GenBank/DDBJ whole genome shotgun (WGS) entry which is preliminary data.</text>
</comment>
<organism evidence="1 2">
    <name type="scientific">Gossypium raimondii</name>
    <name type="common">Peruvian cotton</name>
    <name type="synonym">Gossypium klotzschianum subsp. raimondii</name>
    <dbReference type="NCBI Taxonomy" id="29730"/>
    <lineage>
        <taxon>Eukaryota</taxon>
        <taxon>Viridiplantae</taxon>
        <taxon>Streptophyta</taxon>
        <taxon>Embryophyta</taxon>
        <taxon>Tracheophyta</taxon>
        <taxon>Spermatophyta</taxon>
        <taxon>Magnoliopsida</taxon>
        <taxon>eudicotyledons</taxon>
        <taxon>Gunneridae</taxon>
        <taxon>Pentapetalae</taxon>
        <taxon>rosids</taxon>
        <taxon>malvids</taxon>
        <taxon>Malvales</taxon>
        <taxon>Malvaceae</taxon>
        <taxon>Malvoideae</taxon>
        <taxon>Gossypium</taxon>
    </lineage>
</organism>
<protein>
    <submittedName>
        <fullName evidence="1">Uncharacterized protein</fullName>
    </submittedName>
</protein>
<dbReference type="Proteomes" id="UP000593578">
    <property type="component" value="Unassembled WGS sequence"/>
</dbReference>
<evidence type="ECO:0000313" key="1">
    <source>
        <dbReference type="EMBL" id="MBA0589886.1"/>
    </source>
</evidence>
<reference evidence="1 2" key="1">
    <citation type="journal article" date="2019" name="Genome Biol. Evol.">
        <title>Insights into the evolution of the New World diploid cottons (Gossypium, subgenus Houzingenia) based on genome sequencing.</title>
        <authorList>
            <person name="Grover C.E."/>
            <person name="Arick M.A. 2nd"/>
            <person name="Thrash A."/>
            <person name="Conover J.L."/>
            <person name="Sanders W.S."/>
            <person name="Peterson D.G."/>
            <person name="Frelichowski J.E."/>
            <person name="Scheffler J.A."/>
            <person name="Scheffler B.E."/>
            <person name="Wendel J.F."/>
        </authorList>
    </citation>
    <scope>NUCLEOTIDE SEQUENCE [LARGE SCALE GENOMIC DNA]</scope>
    <source>
        <strain evidence="1">8</strain>
        <tissue evidence="1">Leaf</tissue>
    </source>
</reference>
<dbReference type="EMBL" id="JABEZZ010000007">
    <property type="protein sequence ID" value="MBA0589886.1"/>
    <property type="molecule type" value="Genomic_DNA"/>
</dbReference>
<evidence type="ECO:0000313" key="2">
    <source>
        <dbReference type="Proteomes" id="UP000593578"/>
    </source>
</evidence>
<name>A0A7J8PLA9_GOSRA</name>
<sequence length="24" mass="2832">MKILLRIYRGKKGNDRSFLLPVTI</sequence>